<dbReference type="GO" id="GO:0015846">
    <property type="term" value="P:polyamine transport"/>
    <property type="evidence" value="ECO:0007669"/>
    <property type="project" value="InterPro"/>
</dbReference>
<dbReference type="Gene3D" id="3.40.190.10">
    <property type="entry name" value="Periplasmic binding protein-like II"/>
    <property type="match status" value="2"/>
</dbReference>
<dbReference type="PANTHER" id="PTHR30222">
    <property type="entry name" value="SPERMIDINE/PUTRESCINE-BINDING PERIPLASMIC PROTEIN"/>
    <property type="match status" value="1"/>
</dbReference>
<dbReference type="STRING" id="69974.MPLDJ20_250087"/>
<reference evidence="6" key="1">
    <citation type="submission" date="2014-08" db="EMBL/GenBank/DDBJ databases">
        <authorList>
            <person name="Moulin L."/>
        </authorList>
    </citation>
    <scope>NUCLEOTIDE SEQUENCE [LARGE SCALE GENOMIC DNA]</scope>
</reference>
<keyword evidence="6" id="KW-1185">Reference proteome</keyword>
<evidence type="ECO:0000313" key="6">
    <source>
        <dbReference type="Proteomes" id="UP000045285"/>
    </source>
</evidence>
<dbReference type="InterPro" id="IPR006059">
    <property type="entry name" value="SBP"/>
</dbReference>
<dbReference type="PRINTS" id="PR00909">
    <property type="entry name" value="SPERMDNBNDNG"/>
</dbReference>
<dbReference type="AlphaFoldDB" id="A0A090E078"/>
<dbReference type="GO" id="GO:0042597">
    <property type="term" value="C:periplasmic space"/>
    <property type="evidence" value="ECO:0007669"/>
    <property type="project" value="UniProtKB-SubCell"/>
</dbReference>
<dbReference type="CDD" id="cd13590">
    <property type="entry name" value="PBP2_PotD_PotF_like"/>
    <property type="match status" value="1"/>
</dbReference>
<name>A0A090E078_MESPL</name>
<keyword evidence="4" id="KW-0574">Periplasm</keyword>
<keyword evidence="2" id="KW-0813">Transport</keyword>
<keyword evidence="3" id="KW-0732">Signal</keyword>
<accession>A0A090E078</accession>
<gene>
    <name evidence="5" type="ORF">MPL3356_310149</name>
</gene>
<organism evidence="5 6">
    <name type="scientific">Mesorhizobium plurifarium</name>
    <dbReference type="NCBI Taxonomy" id="69974"/>
    <lineage>
        <taxon>Bacteria</taxon>
        <taxon>Pseudomonadati</taxon>
        <taxon>Pseudomonadota</taxon>
        <taxon>Alphaproteobacteria</taxon>
        <taxon>Hyphomicrobiales</taxon>
        <taxon>Phyllobacteriaceae</taxon>
        <taxon>Mesorhizobium</taxon>
    </lineage>
</organism>
<dbReference type="PANTHER" id="PTHR30222:SF17">
    <property type="entry name" value="SPERMIDINE_PUTRESCINE-BINDING PERIPLASMIC PROTEIN"/>
    <property type="match status" value="1"/>
</dbReference>
<dbReference type="SUPFAM" id="SSF53850">
    <property type="entry name" value="Periplasmic binding protein-like II"/>
    <property type="match status" value="1"/>
</dbReference>
<dbReference type="NCBIfam" id="TIGR01409">
    <property type="entry name" value="TAT_signal_seq"/>
    <property type="match status" value="1"/>
</dbReference>
<dbReference type="Proteomes" id="UP000045285">
    <property type="component" value="Unassembled WGS sequence"/>
</dbReference>
<dbReference type="PROSITE" id="PS51318">
    <property type="entry name" value="TAT"/>
    <property type="match status" value="1"/>
</dbReference>
<evidence type="ECO:0000313" key="5">
    <source>
        <dbReference type="EMBL" id="CDX20434.1"/>
    </source>
</evidence>
<evidence type="ECO:0000256" key="2">
    <source>
        <dbReference type="ARBA" id="ARBA00022448"/>
    </source>
</evidence>
<comment type="subcellular location">
    <subcellularLocation>
        <location evidence="1">Periplasm</location>
    </subcellularLocation>
</comment>
<evidence type="ECO:0000256" key="3">
    <source>
        <dbReference type="ARBA" id="ARBA00022729"/>
    </source>
</evidence>
<dbReference type="InterPro" id="IPR006311">
    <property type="entry name" value="TAT_signal"/>
</dbReference>
<evidence type="ECO:0000256" key="1">
    <source>
        <dbReference type="ARBA" id="ARBA00004418"/>
    </source>
</evidence>
<dbReference type="InterPro" id="IPR001188">
    <property type="entry name" value="Sperm_putr-bd"/>
</dbReference>
<protein>
    <submittedName>
        <fullName evidence="5">Extracellular solute-binding protein family 1</fullName>
    </submittedName>
</protein>
<dbReference type="EMBL" id="CCMZ01000025">
    <property type="protein sequence ID" value="CDX20434.1"/>
    <property type="molecule type" value="Genomic_DNA"/>
</dbReference>
<dbReference type="InterPro" id="IPR019546">
    <property type="entry name" value="TAT_signal_bac_arc"/>
</dbReference>
<sequence length="400" mass="43905">MPTITGPTRGKTKMPKFYRDGLPITPDKFVDQLMRLKRGSISRRDFLGLTGLGVATAVMARELGIMPTPAFAAENLGDRMSIATWPNYHDPQTFENFKADTGVAVEVNVFGSNEEMLAKLQAGGSGWSLFVPTNYTISTYKKLGIIEALDMAKLGNFDGKSEDARFTAEGTIDGTIYAVPKNWGTTGFAVNTKKLSKPMSSWKEFWDTAMAEGDGRTMVHDYQLTTIGNALKYYGYSFNSLKQDELAKAEELLLKVKPHLFAVSSDYQPGMRAGDAWMTMCWTNDGAQLHRDIPEIAYVLGKEGGEIWTDFYAIPKDAPNKPAGYALLNYLMNPKVAVKEHLANGAPSTDARVNALLPKEVLDNPILYPAADLLKPLEFGAAATLTDPGRAELMARFKSA</sequence>
<dbReference type="Pfam" id="PF13416">
    <property type="entry name" value="SBP_bac_8"/>
    <property type="match status" value="1"/>
</dbReference>
<proteinExistence type="predicted"/>
<evidence type="ECO:0000256" key="4">
    <source>
        <dbReference type="ARBA" id="ARBA00022764"/>
    </source>
</evidence>
<dbReference type="GO" id="GO:0019808">
    <property type="term" value="F:polyamine binding"/>
    <property type="evidence" value="ECO:0007669"/>
    <property type="project" value="InterPro"/>
</dbReference>